<comment type="caution">
    <text evidence="2">The sequence shown here is derived from an EMBL/GenBank/DDBJ whole genome shotgun (WGS) entry which is preliminary data.</text>
</comment>
<dbReference type="AlphaFoldDB" id="A0AAD7SU44"/>
<name>A0AAD7SU44_9TELE</name>
<evidence type="ECO:0000256" key="1">
    <source>
        <dbReference type="SAM" id="MobiDB-lite"/>
    </source>
</evidence>
<proteinExistence type="predicted"/>
<evidence type="ECO:0000313" key="2">
    <source>
        <dbReference type="EMBL" id="KAJ8407841.1"/>
    </source>
</evidence>
<accession>A0AAD7SU44</accession>
<feature type="region of interest" description="Disordered" evidence="1">
    <location>
        <begin position="1"/>
        <end position="37"/>
    </location>
</feature>
<organism evidence="2 3">
    <name type="scientific">Aldrovandia affinis</name>
    <dbReference type="NCBI Taxonomy" id="143900"/>
    <lineage>
        <taxon>Eukaryota</taxon>
        <taxon>Metazoa</taxon>
        <taxon>Chordata</taxon>
        <taxon>Craniata</taxon>
        <taxon>Vertebrata</taxon>
        <taxon>Euteleostomi</taxon>
        <taxon>Actinopterygii</taxon>
        <taxon>Neopterygii</taxon>
        <taxon>Teleostei</taxon>
        <taxon>Notacanthiformes</taxon>
        <taxon>Halosauridae</taxon>
        <taxon>Aldrovandia</taxon>
    </lineage>
</organism>
<dbReference type="EMBL" id="JAINUG010000037">
    <property type="protein sequence ID" value="KAJ8407841.1"/>
    <property type="molecule type" value="Genomic_DNA"/>
</dbReference>
<sequence length="129" mass="13803">MQSPRSPCPGAACLPSDVSAGWGSPHPSGGYRMKMEGPRAAGGEEECLGESAHMCGTEVGRRPCKPFAGSVWHAQRDQNKSNGRTRIGGAALFSDAKELQEYLLHLYAHEKSAFTHLSPTGVISQERHG</sequence>
<keyword evidence="3" id="KW-1185">Reference proteome</keyword>
<dbReference type="Proteomes" id="UP001221898">
    <property type="component" value="Unassembled WGS sequence"/>
</dbReference>
<protein>
    <submittedName>
        <fullName evidence="2">Uncharacterized protein</fullName>
    </submittedName>
</protein>
<gene>
    <name evidence="2" type="ORF">AAFF_G00268850</name>
</gene>
<evidence type="ECO:0000313" key="3">
    <source>
        <dbReference type="Proteomes" id="UP001221898"/>
    </source>
</evidence>
<reference evidence="2" key="1">
    <citation type="journal article" date="2023" name="Science">
        <title>Genome structures resolve the early diversification of teleost fishes.</title>
        <authorList>
            <person name="Parey E."/>
            <person name="Louis A."/>
            <person name="Montfort J."/>
            <person name="Bouchez O."/>
            <person name="Roques C."/>
            <person name="Iampietro C."/>
            <person name="Lluch J."/>
            <person name="Castinel A."/>
            <person name="Donnadieu C."/>
            <person name="Desvignes T."/>
            <person name="Floi Bucao C."/>
            <person name="Jouanno E."/>
            <person name="Wen M."/>
            <person name="Mejri S."/>
            <person name="Dirks R."/>
            <person name="Jansen H."/>
            <person name="Henkel C."/>
            <person name="Chen W.J."/>
            <person name="Zahm M."/>
            <person name="Cabau C."/>
            <person name="Klopp C."/>
            <person name="Thompson A.W."/>
            <person name="Robinson-Rechavi M."/>
            <person name="Braasch I."/>
            <person name="Lecointre G."/>
            <person name="Bobe J."/>
            <person name="Postlethwait J.H."/>
            <person name="Berthelot C."/>
            <person name="Roest Crollius H."/>
            <person name="Guiguen Y."/>
        </authorList>
    </citation>
    <scope>NUCLEOTIDE SEQUENCE</scope>
    <source>
        <strain evidence="2">NC1722</strain>
    </source>
</reference>